<dbReference type="AlphaFoldDB" id="A0A1F4T7Z4"/>
<reference evidence="2 3" key="1">
    <citation type="journal article" date="2016" name="Nat. Commun.">
        <title>Thousands of microbial genomes shed light on interconnected biogeochemical processes in an aquifer system.</title>
        <authorList>
            <person name="Anantharaman K."/>
            <person name="Brown C.T."/>
            <person name="Hug L.A."/>
            <person name="Sharon I."/>
            <person name="Castelle C.J."/>
            <person name="Probst A.J."/>
            <person name="Thomas B.C."/>
            <person name="Singh A."/>
            <person name="Wilkins M.J."/>
            <person name="Karaoz U."/>
            <person name="Brodie E.L."/>
            <person name="Williams K.H."/>
            <person name="Hubbard S.S."/>
            <person name="Banfield J.F."/>
        </authorList>
    </citation>
    <scope>NUCLEOTIDE SEQUENCE [LARGE SCALE GENOMIC DNA]</scope>
</reference>
<dbReference type="InterPro" id="IPR012334">
    <property type="entry name" value="Pectin_lyas_fold"/>
</dbReference>
<dbReference type="Gene3D" id="2.60.40.4070">
    <property type="match status" value="1"/>
</dbReference>
<evidence type="ECO:0000313" key="2">
    <source>
        <dbReference type="EMBL" id="OGC28687.1"/>
    </source>
</evidence>
<dbReference type="Gene3D" id="2.160.20.10">
    <property type="entry name" value="Single-stranded right-handed beta-helix, Pectin lyase-like"/>
    <property type="match status" value="2"/>
</dbReference>
<dbReference type="Proteomes" id="UP000178602">
    <property type="component" value="Unassembled WGS sequence"/>
</dbReference>
<keyword evidence="1" id="KW-0732">Signal</keyword>
<evidence type="ECO:0000313" key="3">
    <source>
        <dbReference type="Proteomes" id="UP000178602"/>
    </source>
</evidence>
<dbReference type="InterPro" id="IPR011050">
    <property type="entry name" value="Pectin_lyase_fold/virulence"/>
</dbReference>
<accession>A0A1F4T7Z4</accession>
<organism evidence="2 3">
    <name type="scientific">candidate division WOR-1 bacterium RIFOXYC12_FULL_54_18</name>
    <dbReference type="NCBI Taxonomy" id="1802584"/>
    <lineage>
        <taxon>Bacteria</taxon>
        <taxon>Bacillati</taxon>
        <taxon>Saganbacteria</taxon>
    </lineage>
</organism>
<dbReference type="SUPFAM" id="SSF51126">
    <property type="entry name" value="Pectin lyase-like"/>
    <property type="match status" value="1"/>
</dbReference>
<feature type="chain" id="PRO_5009514542" evidence="1">
    <location>
        <begin position="23"/>
        <end position="876"/>
    </location>
</feature>
<dbReference type="EMBL" id="MEUG01000001">
    <property type="protein sequence ID" value="OGC28687.1"/>
    <property type="molecule type" value="Genomic_DNA"/>
</dbReference>
<comment type="caution">
    <text evidence="2">The sequence shown here is derived from an EMBL/GenBank/DDBJ whole genome shotgun (WGS) entry which is preliminary data.</text>
</comment>
<proteinExistence type="predicted"/>
<protein>
    <submittedName>
        <fullName evidence="2">Uncharacterized protein</fullName>
    </submittedName>
</protein>
<evidence type="ECO:0000256" key="1">
    <source>
        <dbReference type="SAM" id="SignalP"/>
    </source>
</evidence>
<gene>
    <name evidence="2" type="ORF">A3K49_07015</name>
</gene>
<sequence>MNWQNIFYAALLIVFFSSSGQAVTRTVTNCADSGAGSLRQAITDAAAGDQIVFDITLANAGYSTGESGPGLVTTEAGSNWWYRIVLRSGLPDITVNNLTIDGSTQTREAENSQGPQVEVRASVEAYTIVFHVKGDNNVIQGLAVNKCGPIGGRGGALIIINDSDGNIIKGCYVGLSASGDATAPLTCYDGIYLVNDSNNNYIGDGTSAGRNVISGNYSSGVYLYSGSGNTSNRILGNYIGTDRTGAIDLSGAQNGVVIYNVSGNHVGDGTVGGRNIISGNEDGVYIYSDASTNEVKGNYIGVNASGSGLLGNEYYGVILSSGAFGNIIGGTDSGDRNIISGNNLGIYISNSNSNEVLGNYIGLNAAGTAKIANNYGVRISGTSVRNKIGNGTVGGRNVISGNSNHGVYLYGSSSNEVLGNYIGLSPNGLSSIGNTVHGVGLYNGTHHNYIGDGTTGGRNVISGNQMSGIAVVSSDNNYIMLNYIGLGSDGQTNVKNEHFGVYSLTGSHDNYFYKNTVAYNGNSTYPNGIQIKDSNTTHETISQNSIFENFGEGIKLYLDSNLGIPSPEVITNEYNQTAGALRVTGSASPNATVEFFKAYGDEGITYLGALSADSSGAFNGTITYSGLLSGDYLTATQTGQLGDTSQFSASMEVLVVTSTKEYSSSDLGIPGMTITIPAGASATDPTIAVTEVASPGNPPVGYMIGGKVYDIVSSITSFTLPVTVTMPINGPLADPRVYYWTGSGWSRDGIVVVSYTDASITFTTTHFTIFAPIGALSSNVVRFGPNPYNPNSGAAAKIWYWLDSAAATSIYIVDLTGTIVWQNSWAAGVPGGSAGENNIDFDGKDKWGSVLGDGVYLYKIVQGGKIVGGGKMGIVK</sequence>
<name>A0A1F4T7Z4_UNCSA</name>
<feature type="signal peptide" evidence="1">
    <location>
        <begin position="1"/>
        <end position="22"/>
    </location>
</feature>